<comment type="subcellular location">
    <subcellularLocation>
        <location evidence="1 7">Cell membrane</location>
        <topology evidence="1 7">Multi-pass membrane protein</topology>
    </subcellularLocation>
</comment>
<keyword evidence="4 7" id="KW-0812">Transmembrane</keyword>
<dbReference type="CDD" id="cd06261">
    <property type="entry name" value="TM_PBP2"/>
    <property type="match status" value="1"/>
</dbReference>
<feature type="region of interest" description="Disordered" evidence="8">
    <location>
        <begin position="11"/>
        <end position="30"/>
    </location>
</feature>
<keyword evidence="6 7" id="KW-0472">Membrane</keyword>
<gene>
    <name evidence="10" type="ORF">E5988_12655</name>
</gene>
<evidence type="ECO:0000256" key="2">
    <source>
        <dbReference type="ARBA" id="ARBA00022448"/>
    </source>
</evidence>
<feature type="transmembrane region" description="Helical" evidence="7">
    <location>
        <begin position="154"/>
        <end position="173"/>
    </location>
</feature>
<dbReference type="RefSeq" id="WP_082102700.1">
    <property type="nucleotide sequence ID" value="NZ_SSTI01000009.1"/>
</dbReference>
<evidence type="ECO:0000256" key="1">
    <source>
        <dbReference type="ARBA" id="ARBA00004651"/>
    </source>
</evidence>
<keyword evidence="3" id="KW-1003">Cell membrane</keyword>
<keyword evidence="11" id="KW-1185">Reference proteome</keyword>
<sequence length="285" mass="30272">MASLAPILTRADAPASPPGPSRTTSPAPAGSWLARTRWTPAFLPVLLLSAWQLASTTGALPATILPAPTAVIDVGGELIRDGTLIANLGVSAARALVGLLAGGTIALALGLATALSPGLRRLLDPTLQAVRTIPHLALIPLVILWFGIDEGAKILLVGWGVFFPIYLNTYHGVTSVDPGLIEMGRVYGMRRMTLFRRVILPGALPSILVGLRFALGIMWLTLIVAETIAANSGIGYMANQAREFSQTDVIVLAILVYACLGKLADSITRLIERRFLRWNPAYGVR</sequence>
<dbReference type="Gene3D" id="1.10.3720.10">
    <property type="entry name" value="MetI-like"/>
    <property type="match status" value="1"/>
</dbReference>
<dbReference type="PANTHER" id="PTHR30151:SF38">
    <property type="entry name" value="ALIPHATIC SULFONATES TRANSPORT PERMEASE PROTEIN SSUC-RELATED"/>
    <property type="match status" value="1"/>
</dbReference>
<reference evidence="10 11" key="1">
    <citation type="submission" date="2019-04" db="EMBL/GenBank/DDBJ databases">
        <title>Microbes associate with the intestines of laboratory mice.</title>
        <authorList>
            <person name="Navarre W."/>
            <person name="Wong E."/>
            <person name="Huang K.C."/>
            <person name="Tropini C."/>
            <person name="Ng K."/>
            <person name="Yu B."/>
        </authorList>
    </citation>
    <scope>NUCLEOTIDE SEQUENCE [LARGE SCALE GENOMIC DNA]</scope>
    <source>
        <strain evidence="10 11">NM83_B4-11</strain>
    </source>
</reference>
<evidence type="ECO:0000256" key="6">
    <source>
        <dbReference type="ARBA" id="ARBA00023136"/>
    </source>
</evidence>
<evidence type="ECO:0000256" key="7">
    <source>
        <dbReference type="RuleBase" id="RU363032"/>
    </source>
</evidence>
<evidence type="ECO:0000256" key="4">
    <source>
        <dbReference type="ARBA" id="ARBA00022692"/>
    </source>
</evidence>
<protein>
    <submittedName>
        <fullName evidence="10">ABC transporter permease subunit</fullName>
    </submittedName>
</protein>
<evidence type="ECO:0000256" key="8">
    <source>
        <dbReference type="SAM" id="MobiDB-lite"/>
    </source>
</evidence>
<evidence type="ECO:0000256" key="5">
    <source>
        <dbReference type="ARBA" id="ARBA00022989"/>
    </source>
</evidence>
<evidence type="ECO:0000259" key="9">
    <source>
        <dbReference type="PROSITE" id="PS50928"/>
    </source>
</evidence>
<keyword evidence="2 7" id="KW-0813">Transport</keyword>
<name>A0ABY2QF98_9SPHN</name>
<dbReference type="EMBL" id="SSTI01000009">
    <property type="protein sequence ID" value="THG39098.1"/>
    <property type="molecule type" value="Genomic_DNA"/>
</dbReference>
<feature type="transmembrane region" description="Helical" evidence="7">
    <location>
        <begin position="129"/>
        <end position="148"/>
    </location>
</feature>
<dbReference type="InterPro" id="IPR035906">
    <property type="entry name" value="MetI-like_sf"/>
</dbReference>
<keyword evidence="5 7" id="KW-1133">Transmembrane helix</keyword>
<feature type="transmembrane region" description="Helical" evidence="7">
    <location>
        <begin position="95"/>
        <end position="117"/>
    </location>
</feature>
<feature type="transmembrane region" description="Helical" evidence="7">
    <location>
        <begin position="244"/>
        <end position="264"/>
    </location>
</feature>
<comment type="caution">
    <text evidence="10">The sequence shown here is derived from an EMBL/GenBank/DDBJ whole genome shotgun (WGS) entry which is preliminary data.</text>
</comment>
<dbReference type="Pfam" id="PF00528">
    <property type="entry name" value="BPD_transp_1"/>
    <property type="match status" value="1"/>
</dbReference>
<proteinExistence type="inferred from homology"/>
<feature type="domain" description="ABC transmembrane type-1" evidence="9">
    <location>
        <begin position="84"/>
        <end position="268"/>
    </location>
</feature>
<accession>A0ABY2QF98</accession>
<dbReference type="PANTHER" id="PTHR30151">
    <property type="entry name" value="ALKANE SULFONATE ABC TRANSPORTER-RELATED, MEMBRANE SUBUNIT"/>
    <property type="match status" value="1"/>
</dbReference>
<dbReference type="SUPFAM" id="SSF161098">
    <property type="entry name" value="MetI-like"/>
    <property type="match status" value="1"/>
</dbReference>
<dbReference type="InterPro" id="IPR000515">
    <property type="entry name" value="MetI-like"/>
</dbReference>
<comment type="similarity">
    <text evidence="7">Belongs to the binding-protein-dependent transport system permease family.</text>
</comment>
<evidence type="ECO:0000256" key="3">
    <source>
        <dbReference type="ARBA" id="ARBA00022475"/>
    </source>
</evidence>
<organism evidence="10 11">
    <name type="scientific">Sphingomonas olei</name>
    <dbReference type="NCBI Taxonomy" id="1886787"/>
    <lineage>
        <taxon>Bacteria</taxon>
        <taxon>Pseudomonadati</taxon>
        <taxon>Pseudomonadota</taxon>
        <taxon>Alphaproteobacteria</taxon>
        <taxon>Sphingomonadales</taxon>
        <taxon>Sphingomonadaceae</taxon>
        <taxon>Sphingomonas</taxon>
    </lineage>
</organism>
<evidence type="ECO:0000313" key="10">
    <source>
        <dbReference type="EMBL" id="THG39098.1"/>
    </source>
</evidence>
<evidence type="ECO:0000313" key="11">
    <source>
        <dbReference type="Proteomes" id="UP000308038"/>
    </source>
</evidence>
<dbReference type="Proteomes" id="UP000308038">
    <property type="component" value="Unassembled WGS sequence"/>
</dbReference>
<dbReference type="PROSITE" id="PS50928">
    <property type="entry name" value="ABC_TM1"/>
    <property type="match status" value="1"/>
</dbReference>